<reference evidence="2 3" key="1">
    <citation type="submission" date="2018-02" db="EMBL/GenBank/DDBJ databases">
        <title>Corynebacterium alimpuense sp. nov., a marine obligate actinomycete isolated from sediments of Valparaiso bay, Chile.</title>
        <authorList>
            <person name="Claverias F."/>
            <person name="Gonzales-Siles L."/>
            <person name="Salva-Serra F."/>
            <person name="Inganaes E."/>
            <person name="Molin K."/>
            <person name="Cumsille A."/>
            <person name="Undabarrena A."/>
            <person name="Couve E."/>
            <person name="Moore E.R.B."/>
            <person name="Gomila M."/>
            <person name="Camara B."/>
        </authorList>
    </citation>
    <scope>NUCLEOTIDE SEQUENCE [LARGE SCALE GENOMIC DNA]</scope>
    <source>
        <strain evidence="2 3">CCUG 69366</strain>
    </source>
</reference>
<organism evidence="2 3">
    <name type="scientific">Corynebacterium alimapuense</name>
    <dbReference type="NCBI Taxonomy" id="1576874"/>
    <lineage>
        <taxon>Bacteria</taxon>
        <taxon>Bacillati</taxon>
        <taxon>Actinomycetota</taxon>
        <taxon>Actinomycetes</taxon>
        <taxon>Mycobacteriales</taxon>
        <taxon>Corynebacteriaceae</taxon>
        <taxon>Corynebacterium</taxon>
    </lineage>
</organism>
<accession>A0A3M8K7Z1</accession>
<evidence type="ECO:0000256" key="1">
    <source>
        <dbReference type="SAM" id="SignalP"/>
    </source>
</evidence>
<keyword evidence="1" id="KW-0732">Signal</keyword>
<feature type="signal peptide" evidence="1">
    <location>
        <begin position="1"/>
        <end position="27"/>
    </location>
</feature>
<feature type="chain" id="PRO_5017922035" evidence="1">
    <location>
        <begin position="28"/>
        <end position="193"/>
    </location>
</feature>
<dbReference type="Proteomes" id="UP000266975">
    <property type="component" value="Unassembled WGS sequence"/>
</dbReference>
<dbReference type="RefSeq" id="WP_123048566.1">
    <property type="nucleotide sequence ID" value="NZ_PTJO01000005.1"/>
</dbReference>
<evidence type="ECO:0000313" key="2">
    <source>
        <dbReference type="EMBL" id="RNE48634.1"/>
    </source>
</evidence>
<sequence>MSITSRALVAAATVAALSLAPMSVASAQSSSSSLGDLGSVSSLSSGSSLGGSSEVLTDPQKVILQTAVEEAVTGWGATIGPKAQAQAEEWAALEAAGEGDAKDLPGLVSDAIGSDAFSVYTKNWKTYGLLQIVDGDDVASTSVGYATAADTILDGLEGLDGLGVNMKKDNFGVSVAADPDEDKYYVVILFNSI</sequence>
<comment type="caution">
    <text evidence="2">The sequence shown here is derived from an EMBL/GenBank/DDBJ whole genome shotgun (WGS) entry which is preliminary data.</text>
</comment>
<dbReference type="AlphaFoldDB" id="A0A3M8K7Z1"/>
<keyword evidence="3" id="KW-1185">Reference proteome</keyword>
<name>A0A3M8K7Z1_9CORY</name>
<protein>
    <submittedName>
        <fullName evidence="2">Uncharacterized protein</fullName>
    </submittedName>
</protein>
<dbReference type="EMBL" id="PTJO01000005">
    <property type="protein sequence ID" value="RNE48634.1"/>
    <property type="molecule type" value="Genomic_DNA"/>
</dbReference>
<gene>
    <name evidence="2" type="ORF">C5L39_09125</name>
</gene>
<proteinExistence type="predicted"/>
<evidence type="ECO:0000313" key="3">
    <source>
        <dbReference type="Proteomes" id="UP000266975"/>
    </source>
</evidence>